<accession>A0A937K2H3</accession>
<dbReference type="Gene3D" id="3.40.30.10">
    <property type="entry name" value="Glutaredoxin"/>
    <property type="match status" value="1"/>
</dbReference>
<name>A0A937K2H3_9BACT</name>
<dbReference type="Proteomes" id="UP000659388">
    <property type="component" value="Unassembled WGS sequence"/>
</dbReference>
<reference evidence="1" key="1">
    <citation type="submission" date="2021-01" db="EMBL/GenBank/DDBJ databases">
        <title>Fulvivirga kasyanovii gen. nov., sp nov., a novel member of the phylum Bacteroidetes isolated from seawater in a mussel farm.</title>
        <authorList>
            <person name="Zhao L.-H."/>
            <person name="Wang Z.-J."/>
        </authorList>
    </citation>
    <scope>NUCLEOTIDE SEQUENCE</scope>
    <source>
        <strain evidence="1">2943</strain>
    </source>
</reference>
<dbReference type="AlphaFoldDB" id="A0A937K2H3"/>
<keyword evidence="2" id="KW-1185">Reference proteome</keyword>
<proteinExistence type="predicted"/>
<sequence>MKKIIYIMDPYCGWCYGNGDGITEVQKQYEGQIDFELMVGGMWLGSNAPTGGPQLENFIKTHSPRMESTTGAYVSEQFYKLTADPSYTFSSLEPAAAIVWVKSNYPEKTFAFAKAVQKVMFAEGQRLDAVETYHPIVKEQGMDVDKFNEEWLSESNVETTSSEFQKAAPLASGFPTLLFQNEEGLHRLFSGYLSKEKTVEVVDQVLKV</sequence>
<comment type="caution">
    <text evidence="1">The sequence shown here is derived from an EMBL/GenBank/DDBJ whole genome shotgun (WGS) entry which is preliminary data.</text>
</comment>
<dbReference type="InterPro" id="IPR036249">
    <property type="entry name" value="Thioredoxin-like_sf"/>
</dbReference>
<gene>
    <name evidence="1" type="ORF">JL102_19645</name>
</gene>
<evidence type="ECO:0000313" key="2">
    <source>
        <dbReference type="Proteomes" id="UP000659388"/>
    </source>
</evidence>
<dbReference type="RefSeq" id="WP_202246167.1">
    <property type="nucleotide sequence ID" value="NZ_JAESIY010000012.1"/>
</dbReference>
<dbReference type="SUPFAM" id="SSF52833">
    <property type="entry name" value="Thioredoxin-like"/>
    <property type="match status" value="1"/>
</dbReference>
<dbReference type="Gene3D" id="1.10.472.60">
    <property type="entry name" value="putative protein disulfide isomerase domain"/>
    <property type="match status" value="1"/>
</dbReference>
<dbReference type="EMBL" id="JAESIY010000012">
    <property type="protein sequence ID" value="MBL3658375.1"/>
    <property type="molecule type" value="Genomic_DNA"/>
</dbReference>
<organism evidence="1 2">
    <name type="scientific">Fulvivirga sediminis</name>
    <dbReference type="NCBI Taxonomy" id="2803949"/>
    <lineage>
        <taxon>Bacteria</taxon>
        <taxon>Pseudomonadati</taxon>
        <taxon>Bacteroidota</taxon>
        <taxon>Cytophagia</taxon>
        <taxon>Cytophagales</taxon>
        <taxon>Fulvivirgaceae</taxon>
        <taxon>Fulvivirga</taxon>
    </lineage>
</organism>
<dbReference type="Pfam" id="PF13743">
    <property type="entry name" value="Thioredoxin_5"/>
    <property type="match status" value="1"/>
</dbReference>
<protein>
    <submittedName>
        <fullName evidence="1">DsbA family protein</fullName>
    </submittedName>
</protein>
<dbReference type="CDD" id="cd03025">
    <property type="entry name" value="DsbA_FrnE_like"/>
    <property type="match status" value="1"/>
</dbReference>
<evidence type="ECO:0000313" key="1">
    <source>
        <dbReference type="EMBL" id="MBL3658375.1"/>
    </source>
</evidence>